<dbReference type="InterPro" id="IPR009056">
    <property type="entry name" value="Cyt_c-like_dom"/>
</dbReference>
<dbReference type="EMBL" id="CP071793">
    <property type="protein sequence ID" value="QTD48004.1"/>
    <property type="molecule type" value="Genomic_DNA"/>
</dbReference>
<dbReference type="KEGG" id="scor:J3U87_20670"/>
<dbReference type="Proteomes" id="UP000663929">
    <property type="component" value="Chromosome"/>
</dbReference>
<dbReference type="AlphaFoldDB" id="A0A8A4TFM6"/>
<dbReference type="InterPro" id="IPR036909">
    <property type="entry name" value="Cyt_c-like_dom_sf"/>
</dbReference>
<dbReference type="Pfam" id="PF00034">
    <property type="entry name" value="Cytochrom_C"/>
    <property type="match status" value="1"/>
</dbReference>
<keyword evidence="1 4" id="KW-0349">Heme</keyword>
<dbReference type="Gene3D" id="1.10.760.10">
    <property type="entry name" value="Cytochrome c-like domain"/>
    <property type="match status" value="1"/>
</dbReference>
<evidence type="ECO:0000256" key="4">
    <source>
        <dbReference type="PROSITE-ProRule" id="PRU00433"/>
    </source>
</evidence>
<protein>
    <submittedName>
        <fullName evidence="6">C-type cytochrome</fullName>
    </submittedName>
</protein>
<dbReference type="GO" id="GO:0046872">
    <property type="term" value="F:metal ion binding"/>
    <property type="evidence" value="ECO:0007669"/>
    <property type="project" value="UniProtKB-KW"/>
</dbReference>
<dbReference type="SUPFAM" id="SSF46626">
    <property type="entry name" value="Cytochrome c"/>
    <property type="match status" value="1"/>
</dbReference>
<organism evidence="6 7">
    <name type="scientific">Sulfidibacter corallicola</name>
    <dbReference type="NCBI Taxonomy" id="2818388"/>
    <lineage>
        <taxon>Bacteria</taxon>
        <taxon>Pseudomonadati</taxon>
        <taxon>Acidobacteriota</taxon>
        <taxon>Holophagae</taxon>
        <taxon>Acanthopleuribacterales</taxon>
        <taxon>Acanthopleuribacteraceae</taxon>
        <taxon>Sulfidibacter</taxon>
    </lineage>
</organism>
<dbReference type="RefSeq" id="WP_237377667.1">
    <property type="nucleotide sequence ID" value="NZ_CP071793.1"/>
</dbReference>
<evidence type="ECO:0000313" key="6">
    <source>
        <dbReference type="EMBL" id="QTD48004.1"/>
    </source>
</evidence>
<evidence type="ECO:0000256" key="1">
    <source>
        <dbReference type="ARBA" id="ARBA00022617"/>
    </source>
</evidence>
<proteinExistence type="predicted"/>
<evidence type="ECO:0000313" key="7">
    <source>
        <dbReference type="Proteomes" id="UP000663929"/>
    </source>
</evidence>
<dbReference type="PROSITE" id="PS51007">
    <property type="entry name" value="CYTC"/>
    <property type="match status" value="1"/>
</dbReference>
<feature type="domain" description="Cytochrome c" evidence="5">
    <location>
        <begin position="62"/>
        <end position="184"/>
    </location>
</feature>
<evidence type="ECO:0000259" key="5">
    <source>
        <dbReference type="PROSITE" id="PS51007"/>
    </source>
</evidence>
<sequence length="345" mass="37746">MNSHPPAAPSVTCPGDSAATILDGGTRAGSGLPMTGRVWLLGFLGLMIGLASPLAHPADAPADPVRGKRIYDRGLGRDPVQAELQGRAYPGELFPCVNCHGEDGRGRPEAGMVPADIRWRTLSAPVGRPYLGRSRHAAYDEVRTAGAIRDGVDPSGSALSPGMPRYRISARDMADLIAWLKFLEDRPTRGFGEEEIRVGLLLFDRDATSAWFRFMTVGFAEKVRGVNRRGGLYGRRLRLTVVQLDPELQRLDSLTPWLRGAESPAVLIVPDPSPFADALDPWCGDHDLPSLVARVRGLSTTEMIDDAVPSAWTTLRDELFERLWRALVDCGRHCRDGVLREELTH</sequence>
<keyword evidence="2 4" id="KW-0479">Metal-binding</keyword>
<keyword evidence="3 4" id="KW-0408">Iron</keyword>
<dbReference type="GO" id="GO:0020037">
    <property type="term" value="F:heme binding"/>
    <property type="evidence" value="ECO:0007669"/>
    <property type="project" value="InterPro"/>
</dbReference>
<accession>A0A8A4TFM6</accession>
<name>A0A8A4TFM6_SULCO</name>
<reference evidence="6" key="1">
    <citation type="submission" date="2021-03" db="EMBL/GenBank/DDBJ databases">
        <title>Acanthopleuribacteraceae sp. M133.</title>
        <authorList>
            <person name="Wang G."/>
        </authorList>
    </citation>
    <scope>NUCLEOTIDE SEQUENCE</scope>
    <source>
        <strain evidence="6">M133</strain>
    </source>
</reference>
<gene>
    <name evidence="6" type="ORF">J3U87_20670</name>
</gene>
<evidence type="ECO:0000256" key="2">
    <source>
        <dbReference type="ARBA" id="ARBA00022723"/>
    </source>
</evidence>
<evidence type="ECO:0000256" key="3">
    <source>
        <dbReference type="ARBA" id="ARBA00023004"/>
    </source>
</evidence>
<dbReference type="GO" id="GO:0009055">
    <property type="term" value="F:electron transfer activity"/>
    <property type="evidence" value="ECO:0007669"/>
    <property type="project" value="InterPro"/>
</dbReference>
<keyword evidence="7" id="KW-1185">Reference proteome</keyword>